<dbReference type="EMBL" id="BSXG01000035">
    <property type="protein sequence ID" value="GME27259.1"/>
    <property type="molecule type" value="Genomic_DNA"/>
</dbReference>
<name>A0ACB5S3B0_9PEZI</name>
<evidence type="ECO:0000313" key="1">
    <source>
        <dbReference type="EMBL" id="GME27259.1"/>
    </source>
</evidence>
<evidence type="ECO:0000313" key="2">
    <source>
        <dbReference type="Proteomes" id="UP001165186"/>
    </source>
</evidence>
<organism evidence="1 2">
    <name type="scientific">Neofusicoccum parvum</name>
    <dbReference type="NCBI Taxonomy" id="310453"/>
    <lineage>
        <taxon>Eukaryota</taxon>
        <taxon>Fungi</taxon>
        <taxon>Dikarya</taxon>
        <taxon>Ascomycota</taxon>
        <taxon>Pezizomycotina</taxon>
        <taxon>Dothideomycetes</taxon>
        <taxon>Dothideomycetes incertae sedis</taxon>
        <taxon>Botryosphaeriales</taxon>
        <taxon>Botryosphaeriaceae</taxon>
        <taxon>Neofusicoccum</taxon>
    </lineage>
</organism>
<sequence>MRVSLSTLLLLSTTACALDVTWTDENSVKKTMAAVAKGMTSVYTGNNPGDVPGNLPDPYYWWEAGAMFGALIDYWYYTGDEQFNDITTQAMVHQKGDDDDYMPANQSKSLGNDDQGFWGLSAMAAAENKYPDPKDGPGWLGLAQGVFNTQARRWNEDTCGGGLKWQIFTFNKGFDYKNTISQGCFFSLAARLGRYTGNQTYTDWAEKAWEWTRAIGLISDDYHFYDGTSDQSGQNCTKKDHTQWTYNAGIFLYGSAVLWNMSAEAGNENNVWRERTEGIIKALPVFTQNTGNVITEVACEKSNTCNIDQRSFKAYLARWMAATTKVAPWTIDTLEPILQASREAAVKACTQSGDGNTQCGLQWTTGQFDGKTGVGENMAVLEVMGTALVKNVEGPVSEKTGGTSKGDPNAGSSSPNTPTHVEPIGAGDKAGAAILTILVLAGTLGGGFWLIKP</sequence>
<comment type="caution">
    <text evidence="1">The sequence shown here is derived from an EMBL/GenBank/DDBJ whole genome shotgun (WGS) entry which is preliminary data.</text>
</comment>
<proteinExistence type="predicted"/>
<gene>
    <name evidence="1" type="primary">g11218</name>
    <name evidence="1" type="ORF">NpPPO83_00011218</name>
</gene>
<protein>
    <submittedName>
        <fullName evidence="1">Mannan endo-alpha-mannosidase</fullName>
    </submittedName>
</protein>
<dbReference type="Proteomes" id="UP001165186">
    <property type="component" value="Unassembled WGS sequence"/>
</dbReference>
<accession>A0ACB5S3B0</accession>
<keyword evidence="2" id="KW-1185">Reference proteome</keyword>
<reference evidence="1" key="1">
    <citation type="submission" date="2024-09" db="EMBL/GenBank/DDBJ databases">
        <title>Draft Genome Sequences of Neofusicoccum parvum.</title>
        <authorList>
            <person name="Ashida A."/>
            <person name="Camagna M."/>
            <person name="Tanaka A."/>
            <person name="Takemoto D."/>
        </authorList>
    </citation>
    <scope>NUCLEOTIDE SEQUENCE</scope>
    <source>
        <strain evidence="1">PPO83</strain>
    </source>
</reference>